<comment type="caution">
    <text evidence="1">The sequence shown here is derived from an EMBL/GenBank/DDBJ whole genome shotgun (WGS) entry which is preliminary data.</text>
</comment>
<evidence type="ECO:0000313" key="1">
    <source>
        <dbReference type="EMBL" id="MBD2684878.1"/>
    </source>
</evidence>
<name>A0ABR8IRJ8_APHFL</name>
<accession>A0ABR8IRJ8</accession>
<evidence type="ECO:0000313" key="2">
    <source>
        <dbReference type="Proteomes" id="UP000660270"/>
    </source>
</evidence>
<dbReference type="RefSeq" id="WP_190385797.1">
    <property type="nucleotide sequence ID" value="NZ_JACJTM010000010.1"/>
</dbReference>
<proteinExistence type="predicted"/>
<dbReference type="Proteomes" id="UP000660270">
    <property type="component" value="Unassembled WGS sequence"/>
</dbReference>
<dbReference type="GeneID" id="78217271"/>
<dbReference type="EMBL" id="JACJTM010000010">
    <property type="protein sequence ID" value="MBD2684878.1"/>
    <property type="molecule type" value="Genomic_DNA"/>
</dbReference>
<organism evidence="1 2">
    <name type="scientific">Aphanizomenon flos-aquae FACHB-1249</name>
    <dbReference type="NCBI Taxonomy" id="2692889"/>
    <lineage>
        <taxon>Bacteria</taxon>
        <taxon>Bacillati</taxon>
        <taxon>Cyanobacteriota</taxon>
        <taxon>Cyanophyceae</taxon>
        <taxon>Nostocales</taxon>
        <taxon>Aphanizomenonaceae</taxon>
        <taxon>Aphanizomenon</taxon>
    </lineage>
</organism>
<gene>
    <name evidence="1" type="ORF">H6G43_06420</name>
</gene>
<sequence>MNIYFLVEGRRAEKKIYPAWLQYLIPQLQKVEYYDQVQENNYYLISGKGYPSILGDHLENALEKIQEKNNYDYLVLCVDADEELVEDRIDYIYQYIADKKFNLGKTELVIVVQNRCIETWLLGNNKLFDSRQPQELPLSAYVKYYDVSQNDPELMGKYDQNNYGDFHEQYLKEIFNAKNLTYTKNNPGVAKQQYYLEQLIKRVENNNGHLKTFKAFIEFCEKIREEMS</sequence>
<keyword evidence="2" id="KW-1185">Reference proteome</keyword>
<reference evidence="1 2" key="1">
    <citation type="journal article" date="2020" name="ISME J.">
        <title>Comparative genomics reveals insights into cyanobacterial evolution and habitat adaptation.</title>
        <authorList>
            <person name="Chen M.Y."/>
            <person name="Teng W.K."/>
            <person name="Zhao L."/>
            <person name="Hu C.X."/>
            <person name="Zhou Y.K."/>
            <person name="Han B.P."/>
            <person name="Song L.R."/>
            <person name="Shu W.S."/>
        </authorList>
    </citation>
    <scope>NUCLEOTIDE SEQUENCE [LARGE SCALE GENOMIC DNA]</scope>
    <source>
        <strain evidence="1 2">FACHB-1249</strain>
    </source>
</reference>
<evidence type="ECO:0008006" key="3">
    <source>
        <dbReference type="Google" id="ProtNLM"/>
    </source>
</evidence>
<protein>
    <recommendedName>
        <fullName evidence="3">DUF4276 family protein</fullName>
    </recommendedName>
</protein>